<feature type="domain" description="Sushi" evidence="6">
    <location>
        <begin position="472"/>
        <end position="529"/>
    </location>
</feature>
<name>A0ABY7EDL5_MYAAR</name>
<feature type="chain" id="PRO_5046762078" evidence="5">
    <location>
        <begin position="22"/>
        <end position="915"/>
    </location>
</feature>
<feature type="signal peptide" evidence="5">
    <location>
        <begin position="1"/>
        <end position="21"/>
    </location>
</feature>
<feature type="region of interest" description="Disordered" evidence="3">
    <location>
        <begin position="674"/>
        <end position="743"/>
    </location>
</feature>
<evidence type="ECO:0000313" key="8">
    <source>
        <dbReference type="Proteomes" id="UP001164746"/>
    </source>
</evidence>
<comment type="caution">
    <text evidence="2">Lacks conserved residue(s) required for the propagation of feature annotation.</text>
</comment>
<evidence type="ECO:0000313" key="7">
    <source>
        <dbReference type="EMBL" id="WAR06826.1"/>
    </source>
</evidence>
<keyword evidence="1" id="KW-1015">Disulfide bond</keyword>
<feature type="region of interest" description="Disordered" evidence="3">
    <location>
        <begin position="613"/>
        <end position="643"/>
    </location>
</feature>
<keyword evidence="4" id="KW-0812">Transmembrane</keyword>
<evidence type="ECO:0000256" key="5">
    <source>
        <dbReference type="SAM" id="SignalP"/>
    </source>
</evidence>
<evidence type="ECO:0000259" key="6">
    <source>
        <dbReference type="PROSITE" id="PS50923"/>
    </source>
</evidence>
<feature type="compositionally biased region" description="Basic and acidic residues" evidence="3">
    <location>
        <begin position="730"/>
        <end position="743"/>
    </location>
</feature>
<dbReference type="CDD" id="cd00033">
    <property type="entry name" value="CCP"/>
    <property type="match status" value="2"/>
</dbReference>
<sequence length="915" mass="98400">MDKGRLFSGIIILTAFTVGEAILPETTGRSSSSCAYILTPADYMNATCPINDVIALKSFRVAAKPKEANCTEATVATLFAECCSSIDSNNDCSFDYTFDAYNLYTPACNGNNNCLRQSQVIDFYTSGCNQTHYERFSGNYMHMDFFCIAGPRILEMPSSCSATTLDTSSAGETLYIQSPGFSSTGIPSSLAGCTCSVETDSCSSNIDIYTVQIILYPKKDNNTCTEQKQSLSIISSGGTAFEWDCIDSTVNIGSQTASGNYLVLNLTNAHNVDQGSFWLGFKASDGMGNVSINCPAKEQVNCADTTTSSTTLTTETTSTTSTQTTDADANTTTTTSTTQSNTTTTPSTTLATETTSTTSTQTTNADANITTTTSTTHSNTTTMPSTTTLMSTTVTSTMTSTIPFTTSTTAPPEIDCGGSPSISNGNTTLIDQANTTLGAIAVVTCEKNFAPDGLYVQCLHDGMWSSTTCIRTACDLPPNMANGEINPLNSSDTSFGTHANVSCDEDFAATKDSITCLATGQWEQTQCLPTGCGKLPPLDNGDYLLEMTGNQSIGAAARTVCEKDYSPNAKTITCLGVYKTGFIVVIILLALMFIGAVVLAIFLVKTYLKTKRDNVQKSDPEGSHAVTTSNKSINTLPPPNFSSKAIITDTKEESSKSTHPLIEGKKIDKLLALASVPKPKTQTSNTQTRISEQMAQTQTDERAVSPSSIHLETKDSSSQTKRKHKHRNPSVKENHTEEPTRDPIDFSVAPIHVEMEKHILQQVVDESRSISPSSDDGSEEEESIESKETAKGNLGQDEHIVDRQTCQAGEKHNVQASTTREHTAAKLALRKLQKAVYNSSNTRFSLHLTNGAQATTRHRHAVTADGTLKQTGVTVIAMQSPRRNLETDGHDMYCNAVLEHTEIIYIDMQPPQMEP</sequence>
<dbReference type="InterPro" id="IPR000436">
    <property type="entry name" value="Sushi_SCR_CCP_dom"/>
</dbReference>
<proteinExistence type="predicted"/>
<keyword evidence="4" id="KW-1133">Transmembrane helix</keyword>
<keyword evidence="8" id="KW-1185">Reference proteome</keyword>
<dbReference type="Pfam" id="PF00084">
    <property type="entry name" value="Sushi"/>
    <property type="match status" value="2"/>
</dbReference>
<feature type="compositionally biased region" description="Basic residues" evidence="3">
    <location>
        <begin position="720"/>
        <end position="729"/>
    </location>
</feature>
<dbReference type="Gene3D" id="2.10.70.10">
    <property type="entry name" value="Complement Module, domain 1"/>
    <property type="match status" value="2"/>
</dbReference>
<dbReference type="InterPro" id="IPR035976">
    <property type="entry name" value="Sushi/SCR/CCP_sf"/>
</dbReference>
<feature type="region of interest" description="Disordered" evidence="3">
    <location>
        <begin position="762"/>
        <end position="799"/>
    </location>
</feature>
<feature type="compositionally biased region" description="Polar residues" evidence="3">
    <location>
        <begin position="625"/>
        <end position="643"/>
    </location>
</feature>
<evidence type="ECO:0000256" key="3">
    <source>
        <dbReference type="SAM" id="MobiDB-lite"/>
    </source>
</evidence>
<dbReference type="SUPFAM" id="SSF57535">
    <property type="entry name" value="Complement control module/SCR domain"/>
    <property type="match status" value="2"/>
</dbReference>
<reference evidence="7" key="1">
    <citation type="submission" date="2022-11" db="EMBL/GenBank/DDBJ databases">
        <title>Centuries of genome instability and evolution in soft-shell clam transmissible cancer (bioRxiv).</title>
        <authorList>
            <person name="Hart S.F.M."/>
            <person name="Yonemitsu M.A."/>
            <person name="Giersch R.M."/>
            <person name="Beal B.F."/>
            <person name="Arriagada G."/>
            <person name="Davis B.W."/>
            <person name="Ostrander E.A."/>
            <person name="Goff S.P."/>
            <person name="Metzger M.J."/>
        </authorList>
    </citation>
    <scope>NUCLEOTIDE SEQUENCE</scope>
    <source>
        <strain evidence="7">MELC-2E11</strain>
        <tissue evidence="7">Siphon/mantle</tissue>
    </source>
</reference>
<protein>
    <submittedName>
        <fullName evidence="7">SVEP1-like protein</fullName>
    </submittedName>
</protein>
<gene>
    <name evidence="7" type="ORF">MAR_016784</name>
</gene>
<feature type="region of interest" description="Disordered" evidence="3">
    <location>
        <begin position="305"/>
        <end position="362"/>
    </location>
</feature>
<keyword evidence="5" id="KW-0732">Signal</keyword>
<evidence type="ECO:0000256" key="4">
    <source>
        <dbReference type="SAM" id="Phobius"/>
    </source>
</evidence>
<dbReference type="Proteomes" id="UP001164746">
    <property type="component" value="Chromosome 6"/>
</dbReference>
<feature type="compositionally biased region" description="Basic and acidic residues" evidence="3">
    <location>
        <begin position="784"/>
        <end position="799"/>
    </location>
</feature>
<evidence type="ECO:0000256" key="2">
    <source>
        <dbReference type="PROSITE-ProRule" id="PRU00302"/>
    </source>
</evidence>
<organism evidence="7 8">
    <name type="scientific">Mya arenaria</name>
    <name type="common">Soft-shell clam</name>
    <dbReference type="NCBI Taxonomy" id="6604"/>
    <lineage>
        <taxon>Eukaryota</taxon>
        <taxon>Metazoa</taxon>
        <taxon>Spiralia</taxon>
        <taxon>Lophotrochozoa</taxon>
        <taxon>Mollusca</taxon>
        <taxon>Bivalvia</taxon>
        <taxon>Autobranchia</taxon>
        <taxon>Heteroconchia</taxon>
        <taxon>Euheterodonta</taxon>
        <taxon>Imparidentia</taxon>
        <taxon>Neoheterodontei</taxon>
        <taxon>Myida</taxon>
        <taxon>Myoidea</taxon>
        <taxon>Myidae</taxon>
        <taxon>Mya</taxon>
    </lineage>
</organism>
<feature type="transmembrane region" description="Helical" evidence="4">
    <location>
        <begin position="581"/>
        <end position="604"/>
    </location>
</feature>
<keyword evidence="2" id="KW-0768">Sushi</keyword>
<keyword evidence="4" id="KW-0472">Membrane</keyword>
<feature type="compositionally biased region" description="Polar residues" evidence="3">
    <location>
        <begin position="680"/>
        <end position="698"/>
    </location>
</feature>
<evidence type="ECO:0000256" key="1">
    <source>
        <dbReference type="ARBA" id="ARBA00023157"/>
    </source>
</evidence>
<accession>A0ABY7EDL5</accession>
<feature type="domain" description="Sushi" evidence="6">
    <location>
        <begin position="414"/>
        <end position="471"/>
    </location>
</feature>
<dbReference type="SMART" id="SM00032">
    <property type="entry name" value="CCP"/>
    <property type="match status" value="2"/>
</dbReference>
<feature type="compositionally biased region" description="Basic and acidic residues" evidence="3">
    <location>
        <begin position="613"/>
        <end position="622"/>
    </location>
</feature>
<dbReference type="PROSITE" id="PS50923">
    <property type="entry name" value="SUSHI"/>
    <property type="match status" value="2"/>
</dbReference>
<dbReference type="EMBL" id="CP111017">
    <property type="protein sequence ID" value="WAR06826.1"/>
    <property type="molecule type" value="Genomic_DNA"/>
</dbReference>